<feature type="chain" id="PRO_5026899644" description="DUF2066 domain-containing protein" evidence="1">
    <location>
        <begin position="25"/>
        <end position="316"/>
    </location>
</feature>
<evidence type="ECO:0000256" key="1">
    <source>
        <dbReference type="SAM" id="SignalP"/>
    </source>
</evidence>
<dbReference type="EMBL" id="WOCD01000003">
    <property type="protein sequence ID" value="MUH72655.1"/>
    <property type="molecule type" value="Genomic_DNA"/>
</dbReference>
<organism evidence="2 3">
    <name type="scientific">Psychrosphaera haliotis</name>
    <dbReference type="NCBI Taxonomy" id="555083"/>
    <lineage>
        <taxon>Bacteria</taxon>
        <taxon>Pseudomonadati</taxon>
        <taxon>Pseudomonadota</taxon>
        <taxon>Gammaproteobacteria</taxon>
        <taxon>Alteromonadales</taxon>
        <taxon>Pseudoalteromonadaceae</taxon>
        <taxon>Psychrosphaera</taxon>
    </lineage>
</organism>
<feature type="signal peptide" evidence="1">
    <location>
        <begin position="1"/>
        <end position="24"/>
    </location>
</feature>
<name>A0A6N8F7W0_9GAMM</name>
<dbReference type="AlphaFoldDB" id="A0A6N8F7W0"/>
<proteinExistence type="predicted"/>
<keyword evidence="3" id="KW-1185">Reference proteome</keyword>
<evidence type="ECO:0000313" key="2">
    <source>
        <dbReference type="EMBL" id="MUH72655.1"/>
    </source>
</evidence>
<evidence type="ECO:0008006" key="4">
    <source>
        <dbReference type="Google" id="ProtNLM"/>
    </source>
</evidence>
<accession>A0A6N8F7W0</accession>
<evidence type="ECO:0000313" key="3">
    <source>
        <dbReference type="Proteomes" id="UP000439994"/>
    </source>
</evidence>
<reference evidence="2 3" key="1">
    <citation type="submission" date="2019-11" db="EMBL/GenBank/DDBJ databases">
        <title>P. haliotis isolates from Z. marina roots.</title>
        <authorList>
            <person name="Cohen M."/>
            <person name="Jospin G."/>
            <person name="Eisen J.A."/>
            <person name="Coil D.A."/>
        </authorList>
    </citation>
    <scope>NUCLEOTIDE SEQUENCE [LARGE SCALE GENOMIC DNA]</scope>
    <source>
        <strain evidence="2 3">UCD-MCMsp1aY</strain>
    </source>
</reference>
<protein>
    <recommendedName>
        <fullName evidence="4">DUF2066 domain-containing protein</fullName>
    </recommendedName>
</protein>
<gene>
    <name evidence="2" type="ORF">GNP35_09235</name>
</gene>
<dbReference type="RefSeq" id="WP_155695814.1">
    <property type="nucleotide sequence ID" value="NZ_WOCD01000003.1"/>
</dbReference>
<keyword evidence="1" id="KW-0732">Signal</keyword>
<dbReference type="Proteomes" id="UP000439994">
    <property type="component" value="Unassembled WGS sequence"/>
</dbReference>
<sequence>MRAIKKSILLFSLPLFILSPMGLANQLTVSVTEQPRAFNIDGKVCLYNATSKSSLNNYTFQLIEKQLLTQRQALAEELQLKLGLNLEVANQAPVVAAFKASSQQLQHEYSNVGNDLCTKVSGSMPIEDKPNIQQLVSFPLAKEHHWIASQTEHLDKASALLQQKGWPIDNGWINKSTTLQAQFLNGGKTERYYTFDLGRYAALLAARNKTVFVSVKDAYQSGIKQYFSEHGFKIVDSPKAAHWNLTFSISPTADNLTINVTAKSNDETISLRNQHVDMASTNTNEPLSQGQINKLINVYLTMMELSEQLSFDIDDA</sequence>
<comment type="caution">
    <text evidence="2">The sequence shown here is derived from an EMBL/GenBank/DDBJ whole genome shotgun (WGS) entry which is preliminary data.</text>
</comment>